<gene>
    <name evidence="3" type="ORF">K7472_26145</name>
</gene>
<keyword evidence="1" id="KW-0067">ATP-binding</keyword>
<keyword evidence="4" id="KW-1185">Reference proteome</keyword>
<evidence type="ECO:0000259" key="2">
    <source>
        <dbReference type="PROSITE" id="PS50975"/>
    </source>
</evidence>
<evidence type="ECO:0000313" key="4">
    <source>
        <dbReference type="Proteomes" id="UP001198565"/>
    </source>
</evidence>
<proteinExistence type="predicted"/>
<protein>
    <submittedName>
        <fullName evidence="3">ATP-grasp domain-containing protein</fullName>
    </submittedName>
</protein>
<dbReference type="RefSeq" id="WP_222981021.1">
    <property type="nucleotide sequence ID" value="NZ_JAINVZ010000023.1"/>
</dbReference>
<name>A0ABS7QYK2_9ACTN</name>
<evidence type="ECO:0000256" key="1">
    <source>
        <dbReference type="PROSITE-ProRule" id="PRU00409"/>
    </source>
</evidence>
<feature type="domain" description="ATP-grasp" evidence="2">
    <location>
        <begin position="135"/>
        <end position="327"/>
    </location>
</feature>
<dbReference type="SUPFAM" id="SSF56059">
    <property type="entry name" value="Glutathione synthetase ATP-binding domain-like"/>
    <property type="match status" value="1"/>
</dbReference>
<organism evidence="3 4">
    <name type="scientific">Streptantibioticus parmotrematis</name>
    <dbReference type="NCBI Taxonomy" id="2873249"/>
    <lineage>
        <taxon>Bacteria</taxon>
        <taxon>Bacillati</taxon>
        <taxon>Actinomycetota</taxon>
        <taxon>Actinomycetes</taxon>
        <taxon>Kitasatosporales</taxon>
        <taxon>Streptomycetaceae</taxon>
        <taxon>Streptantibioticus</taxon>
    </lineage>
</organism>
<dbReference type="InterPro" id="IPR011761">
    <property type="entry name" value="ATP-grasp"/>
</dbReference>
<evidence type="ECO:0000313" key="3">
    <source>
        <dbReference type="EMBL" id="MBY8888293.1"/>
    </source>
</evidence>
<keyword evidence="1" id="KW-0547">Nucleotide-binding</keyword>
<reference evidence="3 4" key="1">
    <citation type="submission" date="2021-08" db="EMBL/GenBank/DDBJ databases">
        <title>Streptomyces sp. PTM05 isolated from lichen.</title>
        <authorList>
            <person name="Somphong A."/>
            <person name="Phongsopitanun W."/>
            <person name="Tanasupawat S."/>
        </authorList>
    </citation>
    <scope>NUCLEOTIDE SEQUENCE [LARGE SCALE GENOMIC DNA]</scope>
    <source>
        <strain evidence="3 4">Ptm05</strain>
    </source>
</reference>
<sequence>MHDSAPRLDPRVPALLVKVGRYPQHHGAVGVARSLGRAGVPVYAMVEDRYTPTALSRYITGRFVWPTSGLEQPRQLVAALVIIGRAIGVRSVAVATDDEAAVLLAEHAPRLSEHFLLPPVPRGLPRRLAGKAALYELCVRHGVPAPRSWAPADHAELLAVGREWGYPLVLKNRDPWTRLSDPAVPGTVLVRSEADLLARCPHEVRAPLLVQEYLPARSCEDWITHLYCAADGATRVVFTGVKERSWPPGAGVTTRARAVANPELAALAIRLCRRIGYSGVADLDWRLDLRDGRYKLLDFNPRTGAQFRLFESERGVDVVRALHLDLSGRPIPVGRQVQPRSYAVGQLDLPSALAWAAREHRLPESFLPRRHTERAWLCHDDPVPALAEAVRFTGTVASRLAAEWRRARA</sequence>
<dbReference type="PROSITE" id="PS50975">
    <property type="entry name" value="ATP_GRASP"/>
    <property type="match status" value="1"/>
</dbReference>
<dbReference type="EMBL" id="JAINVZ010000023">
    <property type="protein sequence ID" value="MBY8888293.1"/>
    <property type="molecule type" value="Genomic_DNA"/>
</dbReference>
<comment type="caution">
    <text evidence="3">The sequence shown here is derived from an EMBL/GenBank/DDBJ whole genome shotgun (WGS) entry which is preliminary data.</text>
</comment>
<accession>A0ABS7QYK2</accession>
<dbReference type="Gene3D" id="3.30.470.20">
    <property type="entry name" value="ATP-grasp fold, B domain"/>
    <property type="match status" value="1"/>
</dbReference>
<dbReference type="Proteomes" id="UP001198565">
    <property type="component" value="Unassembled WGS sequence"/>
</dbReference>